<feature type="domain" description="LRRCT" evidence="6">
    <location>
        <begin position="163"/>
        <end position="212"/>
    </location>
</feature>
<dbReference type="GeneID" id="106806056"/>
<keyword evidence="3" id="KW-0677">Repeat</keyword>
<dbReference type="InterPro" id="IPR000372">
    <property type="entry name" value="LRRNT"/>
</dbReference>
<proteinExistence type="predicted"/>
<dbReference type="PROSITE" id="PS51450">
    <property type="entry name" value="LRR"/>
    <property type="match status" value="2"/>
</dbReference>
<gene>
    <name evidence="8" type="primary">LOC106806056</name>
</gene>
<feature type="domain" description="LRRNT" evidence="5">
    <location>
        <begin position="227"/>
        <end position="259"/>
    </location>
</feature>
<dbReference type="InterPro" id="IPR000483">
    <property type="entry name" value="Cys-rich_flank_reg_C"/>
</dbReference>
<dbReference type="Pfam" id="PF13855">
    <property type="entry name" value="LRR_8"/>
    <property type="match status" value="2"/>
</dbReference>
<evidence type="ECO:0000259" key="5">
    <source>
        <dbReference type="SMART" id="SM00013"/>
    </source>
</evidence>
<evidence type="ECO:0000313" key="8">
    <source>
        <dbReference type="RefSeq" id="XP_014663384.1"/>
    </source>
</evidence>
<dbReference type="Gene3D" id="3.80.10.10">
    <property type="entry name" value="Ribonuclease Inhibitor"/>
    <property type="match status" value="5"/>
</dbReference>
<protein>
    <submittedName>
        <fullName evidence="8">Slit homolog 2 protein-like</fullName>
    </submittedName>
</protein>
<reference evidence="8" key="1">
    <citation type="submission" date="2025-08" db="UniProtKB">
        <authorList>
            <consortium name="RefSeq"/>
        </authorList>
    </citation>
    <scope>IDENTIFICATION</scope>
</reference>
<feature type="chain" id="PRO_5045075188" evidence="4">
    <location>
        <begin position="25"/>
        <end position="464"/>
    </location>
</feature>
<feature type="domain" description="LRRNT" evidence="5">
    <location>
        <begin position="29"/>
        <end position="61"/>
    </location>
</feature>
<keyword evidence="1" id="KW-0433">Leucine-rich repeat</keyword>
<evidence type="ECO:0000259" key="6">
    <source>
        <dbReference type="SMART" id="SM00082"/>
    </source>
</evidence>
<organism evidence="7 8">
    <name type="scientific">Priapulus caudatus</name>
    <name type="common">Priapulid worm</name>
    <dbReference type="NCBI Taxonomy" id="37621"/>
    <lineage>
        <taxon>Eukaryota</taxon>
        <taxon>Metazoa</taxon>
        <taxon>Ecdysozoa</taxon>
        <taxon>Scalidophora</taxon>
        <taxon>Priapulida</taxon>
        <taxon>Priapulimorpha</taxon>
        <taxon>Priapulimorphida</taxon>
        <taxon>Priapulidae</taxon>
        <taxon>Priapulus</taxon>
    </lineage>
</organism>
<accession>A0ABM1DTW3</accession>
<sequence>MATATMTMKLLMLLIVAGAYCASAQQAFQCPKECKCAGYSLDCSHKGLTVVPRNLPTLTERLDLQGNNLSVVHRNDFAGLGNLRILQLLENQITSIERGSFDDLVNLERLRLNNNRLRSLPDSIFVHMPKLYRLDISYNRLQIVGKKTLRGIPRLKNLRIADNALECDCHLAWLAKWLRINPRLALFTKCASPRHLRNVEVAALKESDFKCNGVEELRNMDCMLEVMCPAKCMCAEGIVDCRDRGLTAIPDNIPEETMEVRLEQNMITSIPPKSFAEFKRLRRIDLSNNQITGLAPDAFFGLKNLNSLVLYGNKITELPQGVFDGLTSLQLLHLARNPFICDCNLRWLSEYLHSNPIETSGARCESPRRMQRKRIGQMKDSKFKCKGSEEYRTKNADQCLIDMECPPSCVCDGTIVDCSNRKLRAVPEDIPMFTTDLRLNDNLIRRIEKTGVFKELPNLQKMLV</sequence>
<dbReference type="InterPro" id="IPR003591">
    <property type="entry name" value="Leu-rich_rpt_typical-subtyp"/>
</dbReference>
<evidence type="ECO:0000256" key="1">
    <source>
        <dbReference type="ARBA" id="ARBA00022614"/>
    </source>
</evidence>
<dbReference type="SUPFAM" id="SSF52058">
    <property type="entry name" value="L domain-like"/>
    <property type="match status" value="3"/>
</dbReference>
<dbReference type="SMART" id="SM00013">
    <property type="entry name" value="LRRNT"/>
    <property type="match status" value="3"/>
</dbReference>
<dbReference type="InterPro" id="IPR050541">
    <property type="entry name" value="LRR_TM_domain-containing"/>
</dbReference>
<dbReference type="Pfam" id="PF01462">
    <property type="entry name" value="LRRNT"/>
    <property type="match status" value="3"/>
</dbReference>
<dbReference type="Pfam" id="PF01463">
    <property type="entry name" value="LRRCT"/>
    <property type="match status" value="2"/>
</dbReference>
<feature type="domain" description="LRRCT" evidence="6">
    <location>
        <begin position="337"/>
        <end position="386"/>
    </location>
</feature>
<evidence type="ECO:0000256" key="3">
    <source>
        <dbReference type="ARBA" id="ARBA00022737"/>
    </source>
</evidence>
<evidence type="ECO:0000256" key="2">
    <source>
        <dbReference type="ARBA" id="ARBA00022729"/>
    </source>
</evidence>
<dbReference type="InterPro" id="IPR032675">
    <property type="entry name" value="LRR_dom_sf"/>
</dbReference>
<evidence type="ECO:0000256" key="4">
    <source>
        <dbReference type="SAM" id="SignalP"/>
    </source>
</evidence>
<dbReference type="PANTHER" id="PTHR24369:SF210">
    <property type="entry name" value="CHAOPTIN-RELATED"/>
    <property type="match status" value="1"/>
</dbReference>
<name>A0ABM1DTW3_PRICU</name>
<keyword evidence="7" id="KW-1185">Reference proteome</keyword>
<dbReference type="RefSeq" id="XP_014663384.1">
    <property type="nucleotide sequence ID" value="XM_014807898.1"/>
</dbReference>
<keyword evidence="2 4" id="KW-0732">Signal</keyword>
<dbReference type="Proteomes" id="UP000695022">
    <property type="component" value="Unplaced"/>
</dbReference>
<feature type="domain" description="LRRNT" evidence="5">
    <location>
        <begin position="404"/>
        <end position="436"/>
    </location>
</feature>
<evidence type="ECO:0000313" key="7">
    <source>
        <dbReference type="Proteomes" id="UP000695022"/>
    </source>
</evidence>
<dbReference type="SMART" id="SM00369">
    <property type="entry name" value="LRR_TYP"/>
    <property type="match status" value="6"/>
</dbReference>
<feature type="signal peptide" evidence="4">
    <location>
        <begin position="1"/>
        <end position="24"/>
    </location>
</feature>
<dbReference type="InterPro" id="IPR001611">
    <property type="entry name" value="Leu-rich_rpt"/>
</dbReference>
<dbReference type="SMART" id="SM00082">
    <property type="entry name" value="LRRCT"/>
    <property type="match status" value="2"/>
</dbReference>
<dbReference type="PANTHER" id="PTHR24369">
    <property type="entry name" value="ANTIGEN BSP, PUTATIVE-RELATED"/>
    <property type="match status" value="1"/>
</dbReference>